<evidence type="ECO:0000256" key="8">
    <source>
        <dbReference type="ARBA" id="ARBA00022824"/>
    </source>
</evidence>
<evidence type="ECO:0000256" key="6">
    <source>
        <dbReference type="ARBA" id="ARBA00022692"/>
    </source>
</evidence>
<keyword evidence="10 12" id="KW-1133">Transmembrane helix</keyword>
<evidence type="ECO:0000256" key="13">
    <source>
        <dbReference type="SAM" id="MobiDB-lite"/>
    </source>
</evidence>
<feature type="transmembrane region" description="Helical" evidence="12">
    <location>
        <begin position="960"/>
        <end position="988"/>
    </location>
</feature>
<feature type="transmembrane region" description="Helical" evidence="12">
    <location>
        <begin position="1078"/>
        <end position="1098"/>
    </location>
</feature>
<dbReference type="GO" id="GO:0006888">
    <property type="term" value="P:endoplasmic reticulum to Golgi vesicle-mediated transport"/>
    <property type="evidence" value="ECO:0007669"/>
    <property type="project" value="TreeGrafter"/>
</dbReference>
<evidence type="ECO:0000256" key="7">
    <source>
        <dbReference type="ARBA" id="ARBA00022801"/>
    </source>
</evidence>
<evidence type="ECO:0000259" key="14">
    <source>
        <dbReference type="Pfam" id="PF07819"/>
    </source>
</evidence>
<dbReference type="FunFam" id="3.40.50.1820:FF:000056">
    <property type="entry name" value="GPI inositol-deacylase"/>
    <property type="match status" value="1"/>
</dbReference>
<dbReference type="InterPro" id="IPR039529">
    <property type="entry name" value="PGAP1/BST1"/>
</dbReference>
<keyword evidence="17" id="KW-1185">Reference proteome</keyword>
<comment type="subcellular location">
    <subcellularLocation>
        <location evidence="2">Endoplasmic reticulum membrane</location>
        <topology evidence="2">Multi-pass membrane protein</topology>
    </subcellularLocation>
</comment>
<sequence length="1147" mass="127013">MRRHSSGSSGDDDTSPAEPSHADPPDSQTKHHRLSAPQSAKLDRRRSTDRRTSISISHRSSSINWRTPDSRNATIEKLASPSRASPSPSLGLILTANGVVAAEEMGTEQEPRLVGRRPQCRSPWAISSFALAASLIGIGLLFAILHSSVTRQVDPKGCRMSYMRPSYAKLDDFDTEHTRLAGKYSLYLYREQGIDRDTKVRGVPILFIPGNAGSYKQVRPIAAEAANYFHDVLQHDEAAVKAGARSLDFFTVDFNEDITAFHGQTLLDQAEYLNEAIRYILSLYLDPRISDRHSDLPDPTSVIVLGHSMGGIVARTMLIMPNYQTNSINTIITMSAPHARPPVSFDGLIVKTYNDINNYWRHAYSQQWANDNPLWHVTLVSIAGGGLDTIVPSDYAGVESLVPDTHGFTVFTSTIPNVWTSMDHLAILWCDQFRKALTRAIFDVMDVNRATQTKPRAERMRVFKKWLLTGMETVAEKTALHSASTTLLTVEDNSDAIIAEGERLVLRSLGSAGTVRAHLMPIPPSGSPGMKRFTLLADAKLDKPGENGKLEVMFCSVIPSHPSHLAVGFQSQMDISREGLGTARLACKNAAPDVVLLPASTDSTRLPFYKEGEAEITPFSYLEYGVDEIAEHQFVAVIEKTTIPTPAFVVAEFSDHSQSHQTHHISLRSLLTFGMKFQLPSERPTVSEVRVPSLQSGLLAYNLRVRSQGCGDGDKTELFAPLVRQYLSEPYESKYFVNAREVAVSLHGVAPYIPPPLTRASEEPGLSFQFWTDPTCNSSVQVELTVDAAGSLGKLYMRYRTVFAAFPLLAVALVLRKQFRVYDNTGVFIPFTESLDLCLRQSIPLMITSLVLLTFSMANKAPAGNASFWHWRNSAPSFIDFAHSDLMIGTQDPFFLFLIPLIAVVCIGVCTILNYLTLALTQVLSAIISVLTFSPGWIRNEDRKKSAPAAFLASSPRRRMITAAVLLFLVSTVVPYQFAYLVACLVQLTTTVRAQRIAAELRSTANSNFYNYVHSILMLMLWILPINLPTLVVWVRNLAVHWLTPFTSHHNILSIMPFIVLVETLTTGRMIPRVGSRLKHVTSALLFGIAVYAAVYGVSYAYRLHYLANLVAFWLAILHSASDSWSLAEISHLYAGDAGDRKRGKEP</sequence>
<keyword evidence="6 12" id="KW-0812">Transmembrane</keyword>
<evidence type="ECO:0000259" key="15">
    <source>
        <dbReference type="Pfam" id="PF25140"/>
    </source>
</evidence>
<dbReference type="AlphaFoldDB" id="A0AAN6UJY4"/>
<feature type="transmembrane region" description="Helical" evidence="12">
    <location>
        <begin position="1009"/>
        <end position="1028"/>
    </location>
</feature>
<evidence type="ECO:0000313" key="16">
    <source>
        <dbReference type="EMBL" id="KAK4134155.1"/>
    </source>
</evidence>
<dbReference type="EMBL" id="MU853409">
    <property type="protein sequence ID" value="KAK4134155.1"/>
    <property type="molecule type" value="Genomic_DNA"/>
</dbReference>
<evidence type="ECO:0000256" key="9">
    <source>
        <dbReference type="ARBA" id="ARBA00022927"/>
    </source>
</evidence>
<reference evidence="16" key="1">
    <citation type="journal article" date="2023" name="Mol. Phylogenet. Evol.">
        <title>Genome-scale phylogeny and comparative genomics of the fungal order Sordariales.</title>
        <authorList>
            <person name="Hensen N."/>
            <person name="Bonometti L."/>
            <person name="Westerberg I."/>
            <person name="Brannstrom I.O."/>
            <person name="Guillou S."/>
            <person name="Cros-Aarteil S."/>
            <person name="Calhoun S."/>
            <person name="Haridas S."/>
            <person name="Kuo A."/>
            <person name="Mondo S."/>
            <person name="Pangilinan J."/>
            <person name="Riley R."/>
            <person name="LaButti K."/>
            <person name="Andreopoulos B."/>
            <person name="Lipzen A."/>
            <person name="Chen C."/>
            <person name="Yan M."/>
            <person name="Daum C."/>
            <person name="Ng V."/>
            <person name="Clum A."/>
            <person name="Steindorff A."/>
            <person name="Ohm R.A."/>
            <person name="Martin F."/>
            <person name="Silar P."/>
            <person name="Natvig D.O."/>
            <person name="Lalanne C."/>
            <person name="Gautier V."/>
            <person name="Ament-Velasquez S.L."/>
            <person name="Kruys A."/>
            <person name="Hutchinson M.I."/>
            <person name="Powell A.J."/>
            <person name="Barry K."/>
            <person name="Miller A.N."/>
            <person name="Grigoriev I.V."/>
            <person name="Debuchy R."/>
            <person name="Gladieux P."/>
            <person name="Hiltunen Thoren M."/>
            <person name="Johannesson H."/>
        </authorList>
    </citation>
    <scope>NUCLEOTIDE SEQUENCE</scope>
    <source>
        <strain evidence="16">CBS 123565</strain>
    </source>
</reference>
<keyword evidence="8 12" id="KW-0256">Endoplasmic reticulum</keyword>
<organism evidence="16 17">
    <name type="scientific">Trichocladium antarcticum</name>
    <dbReference type="NCBI Taxonomy" id="1450529"/>
    <lineage>
        <taxon>Eukaryota</taxon>
        <taxon>Fungi</taxon>
        <taxon>Dikarya</taxon>
        <taxon>Ascomycota</taxon>
        <taxon>Pezizomycotina</taxon>
        <taxon>Sordariomycetes</taxon>
        <taxon>Sordariomycetidae</taxon>
        <taxon>Sordariales</taxon>
        <taxon>Chaetomiaceae</taxon>
        <taxon>Trichocladium</taxon>
    </lineage>
</organism>
<comment type="caution">
    <text evidence="16">The sequence shown here is derived from an EMBL/GenBank/DDBJ whole genome shotgun (WGS) entry which is preliminary data.</text>
</comment>
<dbReference type="PANTHER" id="PTHR15495">
    <property type="entry name" value="NEGATIVE REGULATOR OF VESICLE FORMATION-RELATED"/>
    <property type="match status" value="1"/>
</dbReference>
<comment type="similarity">
    <text evidence="3 12">Belongs to the GPI inositol-deacylase family.</text>
</comment>
<dbReference type="SUPFAM" id="SSF53474">
    <property type="entry name" value="alpha/beta-Hydrolases"/>
    <property type="match status" value="1"/>
</dbReference>
<evidence type="ECO:0000256" key="1">
    <source>
        <dbReference type="ARBA" id="ARBA00003496"/>
    </source>
</evidence>
<evidence type="ECO:0000256" key="4">
    <source>
        <dbReference type="ARBA" id="ARBA00015856"/>
    </source>
</evidence>
<evidence type="ECO:0000256" key="10">
    <source>
        <dbReference type="ARBA" id="ARBA00022989"/>
    </source>
</evidence>
<evidence type="ECO:0000256" key="3">
    <source>
        <dbReference type="ARBA" id="ARBA00006931"/>
    </source>
</evidence>
<evidence type="ECO:0000256" key="12">
    <source>
        <dbReference type="RuleBase" id="RU365011"/>
    </source>
</evidence>
<name>A0AAN6UJY4_9PEZI</name>
<dbReference type="Pfam" id="PF25141">
    <property type="entry name" value="PGAP1_2nd"/>
    <property type="match status" value="1"/>
</dbReference>
<feature type="domain" description="GPI inositol-deacylase transmembrane" evidence="15">
    <location>
        <begin position="802"/>
        <end position="1119"/>
    </location>
</feature>
<proteinExistence type="inferred from homology"/>
<dbReference type="GO" id="GO:0015031">
    <property type="term" value="P:protein transport"/>
    <property type="evidence" value="ECO:0007669"/>
    <property type="project" value="UniProtKB-KW"/>
</dbReference>
<protein>
    <recommendedName>
        <fullName evidence="4 12">GPI inositol-deacylase</fullName>
        <ecNumber evidence="12">3.1.-.-</ecNumber>
    </recommendedName>
</protein>
<feature type="transmembrane region" description="Helical" evidence="12">
    <location>
        <begin position="797"/>
        <end position="816"/>
    </location>
</feature>
<gene>
    <name evidence="16" type="ORF">BT67DRAFT_381148</name>
</gene>
<dbReference type="GO" id="GO:0005789">
    <property type="term" value="C:endoplasmic reticulum membrane"/>
    <property type="evidence" value="ECO:0007669"/>
    <property type="project" value="UniProtKB-SubCell"/>
</dbReference>
<feature type="region of interest" description="Disordered" evidence="13">
    <location>
        <begin position="1"/>
        <end position="68"/>
    </location>
</feature>
<dbReference type="Gene3D" id="3.40.50.1820">
    <property type="entry name" value="alpha/beta hydrolase"/>
    <property type="match status" value="1"/>
</dbReference>
<comment type="function">
    <text evidence="1 12">Involved in inositol deacylation of GPI-anchored proteins which plays important roles in the quality control and ER-associated degradation of GPI-anchored proteins.</text>
</comment>
<dbReference type="EC" id="3.1.-.-" evidence="12"/>
<reference evidence="16" key="2">
    <citation type="submission" date="2023-05" db="EMBL/GenBank/DDBJ databases">
        <authorList>
            <consortium name="Lawrence Berkeley National Laboratory"/>
            <person name="Steindorff A."/>
            <person name="Hensen N."/>
            <person name="Bonometti L."/>
            <person name="Westerberg I."/>
            <person name="Brannstrom I.O."/>
            <person name="Guillou S."/>
            <person name="Cros-Aarteil S."/>
            <person name="Calhoun S."/>
            <person name="Haridas S."/>
            <person name="Kuo A."/>
            <person name="Mondo S."/>
            <person name="Pangilinan J."/>
            <person name="Riley R."/>
            <person name="Labutti K."/>
            <person name="Andreopoulos B."/>
            <person name="Lipzen A."/>
            <person name="Chen C."/>
            <person name="Yanf M."/>
            <person name="Daum C."/>
            <person name="Ng V."/>
            <person name="Clum A."/>
            <person name="Ohm R."/>
            <person name="Martin F."/>
            <person name="Silar P."/>
            <person name="Natvig D."/>
            <person name="Lalanne C."/>
            <person name="Gautier V."/>
            <person name="Ament-Velasquez S.L."/>
            <person name="Kruys A."/>
            <person name="Hutchinson M.I."/>
            <person name="Powell A.J."/>
            <person name="Barry K."/>
            <person name="Miller A.N."/>
            <person name="Grigoriev I.V."/>
            <person name="Debuchy R."/>
            <person name="Gladieux P."/>
            <person name="Thoren M.H."/>
            <person name="Johannesson H."/>
        </authorList>
    </citation>
    <scope>NUCLEOTIDE SEQUENCE</scope>
    <source>
        <strain evidence="16">CBS 123565</strain>
    </source>
</reference>
<feature type="transmembrane region" description="Helical" evidence="12">
    <location>
        <begin position="894"/>
        <end position="916"/>
    </location>
</feature>
<keyword evidence="9 12" id="KW-0653">Protein transport</keyword>
<dbReference type="InterPro" id="IPR029058">
    <property type="entry name" value="AB_hydrolase_fold"/>
</dbReference>
<dbReference type="Proteomes" id="UP001304895">
    <property type="component" value="Unassembled WGS sequence"/>
</dbReference>
<dbReference type="PANTHER" id="PTHR15495:SF7">
    <property type="entry name" value="GPI INOSITOL-DEACYLASE"/>
    <property type="match status" value="1"/>
</dbReference>
<keyword evidence="5 12" id="KW-0813">Transport</keyword>
<accession>A0AAN6UJY4</accession>
<dbReference type="Pfam" id="PF25140">
    <property type="entry name" value="PGAP1_TMD"/>
    <property type="match status" value="1"/>
</dbReference>
<dbReference type="GO" id="GO:0006505">
    <property type="term" value="P:GPI anchor metabolic process"/>
    <property type="evidence" value="ECO:0007669"/>
    <property type="project" value="TreeGrafter"/>
</dbReference>
<dbReference type="GO" id="GO:0050185">
    <property type="term" value="F:phosphatidylinositol deacylase activity"/>
    <property type="evidence" value="ECO:0007669"/>
    <property type="project" value="TreeGrafter"/>
</dbReference>
<evidence type="ECO:0000256" key="5">
    <source>
        <dbReference type="ARBA" id="ARBA00022448"/>
    </source>
</evidence>
<feature type="compositionally biased region" description="Basic and acidic residues" evidence="13">
    <location>
        <begin position="41"/>
        <end position="52"/>
    </location>
</feature>
<evidence type="ECO:0000313" key="17">
    <source>
        <dbReference type="Proteomes" id="UP001304895"/>
    </source>
</evidence>
<feature type="transmembrane region" description="Helical" evidence="12">
    <location>
        <begin position="1048"/>
        <end position="1066"/>
    </location>
</feature>
<dbReference type="InterPro" id="IPR012908">
    <property type="entry name" value="PGAP1-ab_dom-like"/>
</dbReference>
<dbReference type="InterPro" id="IPR056824">
    <property type="entry name" value="PGAP1_TMD"/>
</dbReference>
<feature type="compositionally biased region" description="Low complexity" evidence="13">
    <location>
        <begin position="53"/>
        <end position="62"/>
    </location>
</feature>
<keyword evidence="11 12" id="KW-0472">Membrane</keyword>
<dbReference type="Pfam" id="PF07819">
    <property type="entry name" value="PGAP1"/>
    <property type="match status" value="1"/>
</dbReference>
<evidence type="ECO:0000256" key="11">
    <source>
        <dbReference type="ARBA" id="ARBA00023136"/>
    </source>
</evidence>
<evidence type="ECO:0000256" key="2">
    <source>
        <dbReference type="ARBA" id="ARBA00004477"/>
    </source>
</evidence>
<keyword evidence="7 12" id="KW-0378">Hydrolase</keyword>
<feature type="domain" description="GPI inositol-deacylase PGAP1-like alpha/beta" evidence="14">
    <location>
        <begin position="200"/>
        <end position="443"/>
    </location>
</feature>
<feature type="transmembrane region" description="Helical" evidence="12">
    <location>
        <begin position="124"/>
        <end position="145"/>
    </location>
</feature>